<feature type="compositionally biased region" description="Polar residues" evidence="1">
    <location>
        <begin position="41"/>
        <end position="53"/>
    </location>
</feature>
<evidence type="ECO:0000313" key="2">
    <source>
        <dbReference type="EMBL" id="MBC5765254.1"/>
    </source>
</evidence>
<accession>A0A923M9J1</accession>
<evidence type="ECO:0000256" key="1">
    <source>
        <dbReference type="SAM" id="MobiDB-lite"/>
    </source>
</evidence>
<reference evidence="2" key="1">
    <citation type="submission" date="2020-08" db="EMBL/GenBank/DDBJ databases">
        <title>Ramlibacter sp. GTP1 16S ribosomal RNA gene genome sequencing and assembly.</title>
        <authorList>
            <person name="Kang M."/>
        </authorList>
    </citation>
    <scope>NUCLEOTIDE SEQUENCE</scope>
    <source>
        <strain evidence="2">GTP1</strain>
    </source>
</reference>
<dbReference type="EMBL" id="JACORU010000004">
    <property type="protein sequence ID" value="MBC5765254.1"/>
    <property type="molecule type" value="Genomic_DNA"/>
</dbReference>
<name>A0A923M9J1_9BURK</name>
<feature type="compositionally biased region" description="Basic and acidic residues" evidence="1">
    <location>
        <begin position="1"/>
        <end position="11"/>
    </location>
</feature>
<comment type="caution">
    <text evidence="2">The sequence shown here is derived from an EMBL/GenBank/DDBJ whole genome shotgun (WGS) entry which is preliminary data.</text>
</comment>
<gene>
    <name evidence="2" type="ORF">H8R02_12375</name>
</gene>
<evidence type="ECO:0000313" key="3">
    <source>
        <dbReference type="Proteomes" id="UP000596827"/>
    </source>
</evidence>
<feature type="region of interest" description="Disordered" evidence="1">
    <location>
        <begin position="1"/>
        <end position="22"/>
    </location>
</feature>
<protein>
    <submittedName>
        <fullName evidence="2">Uncharacterized protein</fullName>
    </submittedName>
</protein>
<feature type="region of interest" description="Disordered" evidence="1">
    <location>
        <begin position="41"/>
        <end position="71"/>
    </location>
</feature>
<dbReference type="RefSeq" id="WP_187081734.1">
    <property type="nucleotide sequence ID" value="NZ_JACORU010000004.1"/>
</dbReference>
<proteinExistence type="predicted"/>
<organism evidence="2 3">
    <name type="scientific">Ramlibacter albus</name>
    <dbReference type="NCBI Taxonomy" id="2079448"/>
    <lineage>
        <taxon>Bacteria</taxon>
        <taxon>Pseudomonadati</taxon>
        <taxon>Pseudomonadota</taxon>
        <taxon>Betaproteobacteria</taxon>
        <taxon>Burkholderiales</taxon>
        <taxon>Comamonadaceae</taxon>
        <taxon>Ramlibacter</taxon>
    </lineage>
</organism>
<dbReference type="Proteomes" id="UP000596827">
    <property type="component" value="Unassembled WGS sequence"/>
</dbReference>
<sequence>MNASTFRHDGSTRGFCTTDPERQGVFPSASRFAVMQAFQAPATSRLTPSQSPLSAARPARVPPSQARPAGQ</sequence>
<dbReference type="AlphaFoldDB" id="A0A923M9J1"/>
<keyword evidence="3" id="KW-1185">Reference proteome</keyword>